<comment type="caution">
    <text evidence="6">The sequence shown here is derived from an EMBL/GenBank/DDBJ whole genome shotgun (WGS) entry which is preliminary data.</text>
</comment>
<dbReference type="InterPro" id="IPR039536">
    <property type="entry name" value="TetR_C_Proteobacteria"/>
</dbReference>
<keyword evidence="3" id="KW-0804">Transcription</keyword>
<dbReference type="AlphaFoldDB" id="A0A9X1Z8N9"/>
<evidence type="ECO:0000313" key="6">
    <source>
        <dbReference type="EMBL" id="MCL1137604.1"/>
    </source>
</evidence>
<dbReference type="InterPro" id="IPR001647">
    <property type="entry name" value="HTH_TetR"/>
</dbReference>
<gene>
    <name evidence="6" type="ORF">L2740_03470</name>
</gene>
<dbReference type="PRINTS" id="PR00455">
    <property type="entry name" value="HTHTETR"/>
</dbReference>
<evidence type="ECO:0000313" key="7">
    <source>
        <dbReference type="Proteomes" id="UP001139293"/>
    </source>
</evidence>
<dbReference type="InterPro" id="IPR050109">
    <property type="entry name" value="HTH-type_TetR-like_transc_reg"/>
</dbReference>
<accession>A0A9X1Z8N9</accession>
<dbReference type="Proteomes" id="UP001139293">
    <property type="component" value="Unassembled WGS sequence"/>
</dbReference>
<dbReference type="PANTHER" id="PTHR30328">
    <property type="entry name" value="TRANSCRIPTIONAL REPRESSOR"/>
    <property type="match status" value="1"/>
</dbReference>
<evidence type="ECO:0000256" key="4">
    <source>
        <dbReference type="PROSITE-ProRule" id="PRU00335"/>
    </source>
</evidence>
<proteinExistence type="predicted"/>
<dbReference type="SUPFAM" id="SSF48498">
    <property type="entry name" value="Tetracyclin repressor-like, C-terminal domain"/>
    <property type="match status" value="1"/>
</dbReference>
<dbReference type="PANTHER" id="PTHR30328:SF54">
    <property type="entry name" value="HTH-TYPE TRANSCRIPTIONAL REPRESSOR SCO4008"/>
    <property type="match status" value="1"/>
</dbReference>
<dbReference type="Pfam" id="PF00440">
    <property type="entry name" value="TetR_N"/>
    <property type="match status" value="1"/>
</dbReference>
<dbReference type="EMBL" id="JAKILB010000002">
    <property type="protein sequence ID" value="MCL1137604.1"/>
    <property type="molecule type" value="Genomic_DNA"/>
</dbReference>
<dbReference type="GO" id="GO:0003677">
    <property type="term" value="F:DNA binding"/>
    <property type="evidence" value="ECO:0007669"/>
    <property type="project" value="UniProtKB-UniRule"/>
</dbReference>
<keyword evidence="7" id="KW-1185">Reference proteome</keyword>
<keyword evidence="1" id="KW-0805">Transcription regulation</keyword>
<dbReference type="InterPro" id="IPR009057">
    <property type="entry name" value="Homeodomain-like_sf"/>
</dbReference>
<dbReference type="Gene3D" id="1.10.10.60">
    <property type="entry name" value="Homeodomain-like"/>
    <property type="match status" value="1"/>
</dbReference>
<dbReference type="Gene3D" id="1.10.357.10">
    <property type="entry name" value="Tetracycline Repressor, domain 2"/>
    <property type="match status" value="1"/>
</dbReference>
<dbReference type="InterPro" id="IPR036271">
    <property type="entry name" value="Tet_transcr_reg_TetR-rel_C_sf"/>
</dbReference>
<name>A0A9X1Z8N9_9GAMM</name>
<evidence type="ECO:0000256" key="3">
    <source>
        <dbReference type="ARBA" id="ARBA00023163"/>
    </source>
</evidence>
<evidence type="ECO:0000256" key="1">
    <source>
        <dbReference type="ARBA" id="ARBA00023015"/>
    </source>
</evidence>
<keyword evidence="2 4" id="KW-0238">DNA-binding</keyword>
<evidence type="ECO:0000256" key="2">
    <source>
        <dbReference type="ARBA" id="ARBA00023125"/>
    </source>
</evidence>
<organism evidence="6 7">
    <name type="scientific">Shewanella pneumatophori</name>
    <dbReference type="NCBI Taxonomy" id="314092"/>
    <lineage>
        <taxon>Bacteria</taxon>
        <taxon>Pseudomonadati</taxon>
        <taxon>Pseudomonadota</taxon>
        <taxon>Gammaproteobacteria</taxon>
        <taxon>Alteromonadales</taxon>
        <taxon>Shewanellaceae</taxon>
        <taxon>Shewanella</taxon>
    </lineage>
</organism>
<evidence type="ECO:0000259" key="5">
    <source>
        <dbReference type="PROSITE" id="PS50977"/>
    </source>
</evidence>
<protein>
    <submittedName>
        <fullName evidence="6">TetR/AcrR family transcriptional regulator</fullName>
    </submittedName>
</protein>
<sequence length="208" mass="24016">MAFIEEKRLAIIAAAKEEFIQYGFTGANMDRVCVSAEVSKRTLYRYFTSKEVLFESILSIIKSSIDERHCYPFDKQKSIREQLIAITRNEVDILYHTYGIPFTRVIMFEFLRQPAIAQQIIAKLYHSKVLTLWFEQAQQSGAIKHININLLSDTYSSIFNGLFLWPYVFNIQEQPSEAEIEQKIEHLVFVITSTCEIANAQSSPATNN</sequence>
<dbReference type="RefSeq" id="WP_248948700.1">
    <property type="nucleotide sequence ID" value="NZ_JAKILB010000002.1"/>
</dbReference>
<feature type="domain" description="HTH tetR-type" evidence="5">
    <location>
        <begin position="5"/>
        <end position="65"/>
    </location>
</feature>
<dbReference type="Pfam" id="PF14246">
    <property type="entry name" value="TetR_C_7"/>
    <property type="match status" value="1"/>
</dbReference>
<dbReference type="SUPFAM" id="SSF46689">
    <property type="entry name" value="Homeodomain-like"/>
    <property type="match status" value="1"/>
</dbReference>
<reference evidence="6" key="1">
    <citation type="submission" date="2022-01" db="EMBL/GenBank/DDBJ databases">
        <title>Whole genome-based taxonomy of the Shewanellaceae.</title>
        <authorList>
            <person name="Martin-Rodriguez A.J."/>
        </authorList>
    </citation>
    <scope>NUCLEOTIDE SEQUENCE</scope>
    <source>
        <strain evidence="6">KCTC 23973</strain>
    </source>
</reference>
<feature type="DNA-binding region" description="H-T-H motif" evidence="4">
    <location>
        <begin position="28"/>
        <end position="47"/>
    </location>
</feature>
<dbReference type="PROSITE" id="PS50977">
    <property type="entry name" value="HTH_TETR_2"/>
    <property type="match status" value="1"/>
</dbReference>
<dbReference type="FunFam" id="1.10.10.60:FF:000141">
    <property type="entry name" value="TetR family transcriptional regulator"/>
    <property type="match status" value="1"/>
</dbReference>